<dbReference type="Proteomes" id="UP000091969">
    <property type="component" value="Unassembled WGS sequence"/>
</dbReference>
<keyword evidence="2" id="KW-0812">Transmembrane</keyword>
<reference evidence="4 5" key="1">
    <citation type="submission" date="2016-06" db="EMBL/GenBank/DDBJ databases">
        <title>Genome sequence of Tepidimonas fonticaldi PL17.</title>
        <authorList>
            <person name="Pinnaka A.K."/>
        </authorList>
    </citation>
    <scope>NUCLEOTIDE SEQUENCE [LARGE SCALE GENOMIC DNA]</scope>
    <source>
        <strain evidence="4 5">PL17</strain>
    </source>
</reference>
<feature type="transmembrane region" description="Helical" evidence="2">
    <location>
        <begin position="12"/>
        <end position="31"/>
    </location>
</feature>
<dbReference type="Gene3D" id="2.40.30.170">
    <property type="match status" value="1"/>
</dbReference>
<evidence type="ECO:0000313" key="5">
    <source>
        <dbReference type="Proteomes" id="UP000091969"/>
    </source>
</evidence>
<dbReference type="Gene3D" id="2.40.420.20">
    <property type="match status" value="1"/>
</dbReference>
<evidence type="ECO:0000259" key="3">
    <source>
        <dbReference type="Pfam" id="PF25989"/>
    </source>
</evidence>
<dbReference type="RefSeq" id="WP_068607435.1">
    <property type="nucleotide sequence ID" value="NZ_LZDH01000034.1"/>
</dbReference>
<feature type="coiled-coil region" evidence="1">
    <location>
        <begin position="159"/>
        <end position="193"/>
    </location>
</feature>
<evidence type="ECO:0000256" key="1">
    <source>
        <dbReference type="SAM" id="Coils"/>
    </source>
</evidence>
<gene>
    <name evidence="4" type="ORF">A9O67_01525</name>
</gene>
<keyword evidence="1" id="KW-0175">Coiled coil</keyword>
<protein>
    <recommendedName>
        <fullName evidence="3">YknX-like C-terminal permuted SH3-like domain-containing protein</fullName>
    </recommendedName>
</protein>
<keyword evidence="2" id="KW-0472">Membrane</keyword>
<keyword evidence="2" id="KW-1133">Transmembrane helix</keyword>
<dbReference type="STRING" id="1101373.A9O67_01525"/>
<dbReference type="Pfam" id="PF25989">
    <property type="entry name" value="YknX_C"/>
    <property type="match status" value="1"/>
</dbReference>
<dbReference type="Gene3D" id="1.10.287.470">
    <property type="entry name" value="Helix hairpin bin"/>
    <property type="match status" value="1"/>
</dbReference>
<keyword evidence="5" id="KW-1185">Reference proteome</keyword>
<dbReference type="Gene3D" id="2.40.50.100">
    <property type="match status" value="1"/>
</dbReference>
<name>A0A1A6DX27_9BURK</name>
<dbReference type="EMBL" id="LZDH01000034">
    <property type="protein sequence ID" value="OBS31345.1"/>
    <property type="molecule type" value="Genomic_DNA"/>
</dbReference>
<comment type="caution">
    <text evidence="4">The sequence shown here is derived from an EMBL/GenBank/DDBJ whole genome shotgun (WGS) entry which is preliminary data.</text>
</comment>
<dbReference type="GO" id="GO:1990281">
    <property type="term" value="C:efflux pump complex"/>
    <property type="evidence" value="ECO:0007669"/>
    <property type="project" value="TreeGrafter"/>
</dbReference>
<proteinExistence type="predicted"/>
<feature type="domain" description="YknX-like C-terminal permuted SH3-like" evidence="3">
    <location>
        <begin position="333"/>
        <end position="396"/>
    </location>
</feature>
<dbReference type="OrthoDB" id="9791520at2"/>
<sequence>MNETPTRSPWGRRAAIAAGVLGVAVLGAWVLQPRPLVVDVAAVHEGRFEQTVQEDGRLRPVQRYTVAAPLQGRLERPTLDVGADVRAGDVLAVLHPAAPALIDARTRAVLQQRVGASEAALAAADAQGQRARLTHDQARADLQRTRDLAQQRFVAPSAAEQAERSERAAAQALAAAEAERQRARYAVAEARAALAQADGGAPGRPWPVRSPVGGRILKRHVDSAVPVNVGQALFEIADLAQLEAVVDVLSADALRIAVGAPATVSVGPAVPPLTARVARIDPTAFTKVSALGVEEQRVPVVLALEGPPAEAILGDGYRVEARIVVSAQERVTLVPTGALVRDGAGWQVLVVEGGRAVARQVALRDRNADVAWITDGVRAGDTVVLYPGQLVRDGQRLRPRAAPGQVSG</sequence>
<organism evidence="4 5">
    <name type="scientific">Tepidimonas fonticaldi</name>
    <dbReference type="NCBI Taxonomy" id="1101373"/>
    <lineage>
        <taxon>Bacteria</taxon>
        <taxon>Pseudomonadati</taxon>
        <taxon>Pseudomonadota</taxon>
        <taxon>Betaproteobacteria</taxon>
        <taxon>Burkholderiales</taxon>
        <taxon>Tepidimonas</taxon>
    </lineage>
</organism>
<accession>A0A1A6DX27</accession>
<dbReference type="PANTHER" id="PTHR30469:SF15">
    <property type="entry name" value="HLYD FAMILY OF SECRETION PROTEINS"/>
    <property type="match status" value="1"/>
</dbReference>
<dbReference type="InterPro" id="IPR058637">
    <property type="entry name" value="YknX-like_C"/>
</dbReference>
<dbReference type="AlphaFoldDB" id="A0A1A6DX27"/>
<dbReference type="GO" id="GO:0015562">
    <property type="term" value="F:efflux transmembrane transporter activity"/>
    <property type="evidence" value="ECO:0007669"/>
    <property type="project" value="TreeGrafter"/>
</dbReference>
<dbReference type="SUPFAM" id="SSF111369">
    <property type="entry name" value="HlyD-like secretion proteins"/>
    <property type="match status" value="1"/>
</dbReference>
<evidence type="ECO:0000313" key="4">
    <source>
        <dbReference type="EMBL" id="OBS31345.1"/>
    </source>
</evidence>
<dbReference type="PANTHER" id="PTHR30469">
    <property type="entry name" value="MULTIDRUG RESISTANCE PROTEIN MDTA"/>
    <property type="match status" value="1"/>
</dbReference>
<evidence type="ECO:0000256" key="2">
    <source>
        <dbReference type="SAM" id="Phobius"/>
    </source>
</evidence>